<evidence type="ECO:0000256" key="7">
    <source>
        <dbReference type="ARBA" id="ARBA00048741"/>
    </source>
</evidence>
<dbReference type="PROSITE" id="PS51278">
    <property type="entry name" value="GATASE_TYPE_2"/>
    <property type="match status" value="1"/>
</dbReference>
<evidence type="ECO:0000256" key="3">
    <source>
        <dbReference type="ARBA" id="ARBA00012737"/>
    </source>
</evidence>
<comment type="caution">
    <text evidence="9">The sequence shown here is derived from an EMBL/GenBank/DDBJ whole genome shotgun (WGS) entry which is preliminary data.</text>
</comment>
<dbReference type="NCBIfam" id="TIGR01536">
    <property type="entry name" value="asn_synth_AEB"/>
    <property type="match status" value="1"/>
</dbReference>
<name>A0ABP7UAG4_9SPHN</name>
<dbReference type="InterPro" id="IPR029055">
    <property type="entry name" value="Ntn_hydrolases_N"/>
</dbReference>
<keyword evidence="5" id="KW-0067">ATP-binding</keyword>
<dbReference type="SUPFAM" id="SSF52402">
    <property type="entry name" value="Adenine nucleotide alpha hydrolases-like"/>
    <property type="match status" value="1"/>
</dbReference>
<dbReference type="RefSeq" id="WP_344696933.1">
    <property type="nucleotide sequence ID" value="NZ_BAABBR010000001.1"/>
</dbReference>
<evidence type="ECO:0000256" key="6">
    <source>
        <dbReference type="ARBA" id="ARBA00022962"/>
    </source>
</evidence>
<dbReference type="CDD" id="cd01991">
    <property type="entry name" value="Asn_synthase_B_C"/>
    <property type="match status" value="1"/>
</dbReference>
<evidence type="ECO:0000259" key="8">
    <source>
        <dbReference type="PROSITE" id="PS51278"/>
    </source>
</evidence>
<gene>
    <name evidence="9" type="primary">asnB</name>
    <name evidence="9" type="ORF">GCM10022281_19980</name>
</gene>
<evidence type="ECO:0000256" key="2">
    <source>
        <dbReference type="ARBA" id="ARBA00005752"/>
    </source>
</evidence>
<evidence type="ECO:0000256" key="1">
    <source>
        <dbReference type="ARBA" id="ARBA00005187"/>
    </source>
</evidence>
<comment type="similarity">
    <text evidence="2">Belongs to the asparagine synthetase family.</text>
</comment>
<dbReference type="InterPro" id="IPR001962">
    <property type="entry name" value="Asn_synthase"/>
</dbReference>
<dbReference type="Proteomes" id="UP001424459">
    <property type="component" value="Unassembled WGS sequence"/>
</dbReference>
<keyword evidence="6" id="KW-0315">Glutamine amidotransferase</keyword>
<dbReference type="SUPFAM" id="SSF56235">
    <property type="entry name" value="N-terminal nucleophile aminohydrolases (Ntn hydrolases)"/>
    <property type="match status" value="1"/>
</dbReference>
<organism evidence="9 10">
    <name type="scientific">Sphingomonas rosea</name>
    <dbReference type="NCBI Taxonomy" id="335605"/>
    <lineage>
        <taxon>Bacteria</taxon>
        <taxon>Pseudomonadati</taxon>
        <taxon>Pseudomonadota</taxon>
        <taxon>Alphaproteobacteria</taxon>
        <taxon>Sphingomonadales</taxon>
        <taxon>Sphingomonadaceae</taxon>
        <taxon>Sphingomonas</taxon>
    </lineage>
</organism>
<evidence type="ECO:0000313" key="9">
    <source>
        <dbReference type="EMBL" id="GAA4039105.1"/>
    </source>
</evidence>
<feature type="domain" description="Glutamine amidotransferase type-2" evidence="8">
    <location>
        <begin position="2"/>
        <end position="218"/>
    </location>
</feature>
<dbReference type="Gene3D" id="3.40.50.620">
    <property type="entry name" value="HUPs"/>
    <property type="match status" value="1"/>
</dbReference>
<evidence type="ECO:0000256" key="5">
    <source>
        <dbReference type="ARBA" id="ARBA00022840"/>
    </source>
</evidence>
<dbReference type="InterPro" id="IPR014729">
    <property type="entry name" value="Rossmann-like_a/b/a_fold"/>
</dbReference>
<sequence length="655" mass="70156">MCGIAGIYGPGAGNEPLLRRMGDRLHHRGPDAGAVWSDAGAGIGLSHRRLAIVDLSPHGAQPMASASGRFVICFNGEIYNHRQIRAELEAVGAAPEGGWRGHSDTETLLEGIAHWGLEATIAKAVGMFALALWDRAERRLFLVRDRFGEKPLYYGWVGRDLVFASELKAITGVPGFAAEIDREALAAFASRTNVPAPLSIYRGIFKLPPATILRIEGSPAPLTRPPAVGTRGEGLSLHAYWSYPQVVGAGIADRFTDETEALDAVEQSLRTAIADQAVADVPVGAFLSGGFDSSTVVALYQQVSGARVKTYSIGFTEEGYDEAPHARAVAAHLGTEHHEMYVSADEALAVLPSLPTMYDEPFADSSQIPTFLVSRFARSDVTVALTGDGGDELFGGYNRHVIGPAMWDKLSALPPGLRALGQPLANLPQRWFELLVRSGGKGAGAARIAKGLKVATSARSPLDVYASFIDEWAFEPCPVLGATKPAPAALSVAGASPAELMMLSDALGYLPDDILAKVDRASMAVSLETRVPFLDHRVAEVAARVPVGMKIADGRGKLPIRRILDRHVPRALTDRPKAGFGIPVGEWLRGPLKGWADDLLSEDRLRREGLFDVDAVRKRYAAHQSGHRDSTPALWAILMFEAWREAQTAAVGAAA</sequence>
<dbReference type="EMBL" id="BAABBR010000001">
    <property type="protein sequence ID" value="GAA4039105.1"/>
    <property type="molecule type" value="Genomic_DNA"/>
</dbReference>
<reference evidence="10" key="1">
    <citation type="journal article" date="2019" name="Int. J. Syst. Evol. Microbiol.">
        <title>The Global Catalogue of Microorganisms (GCM) 10K type strain sequencing project: providing services to taxonomists for standard genome sequencing and annotation.</title>
        <authorList>
            <consortium name="The Broad Institute Genomics Platform"/>
            <consortium name="The Broad Institute Genome Sequencing Center for Infectious Disease"/>
            <person name="Wu L."/>
            <person name="Ma J."/>
        </authorList>
    </citation>
    <scope>NUCLEOTIDE SEQUENCE [LARGE SCALE GENOMIC DNA]</scope>
    <source>
        <strain evidence="10">JCM 17564</strain>
    </source>
</reference>
<dbReference type="Pfam" id="PF00733">
    <property type="entry name" value="Asn_synthase"/>
    <property type="match status" value="1"/>
</dbReference>
<evidence type="ECO:0000256" key="4">
    <source>
        <dbReference type="ARBA" id="ARBA00022741"/>
    </source>
</evidence>
<comment type="pathway">
    <text evidence="1">Amino-acid biosynthesis; L-asparagine biosynthesis; L-asparagine from L-aspartate (L-Gln route): step 1/1.</text>
</comment>
<dbReference type="PANTHER" id="PTHR43284:SF1">
    <property type="entry name" value="ASPARAGINE SYNTHETASE"/>
    <property type="match status" value="1"/>
</dbReference>
<comment type="catalytic activity">
    <reaction evidence="7">
        <text>L-aspartate + L-glutamine + ATP + H2O = L-asparagine + L-glutamate + AMP + diphosphate + H(+)</text>
        <dbReference type="Rhea" id="RHEA:12228"/>
        <dbReference type="ChEBI" id="CHEBI:15377"/>
        <dbReference type="ChEBI" id="CHEBI:15378"/>
        <dbReference type="ChEBI" id="CHEBI:29985"/>
        <dbReference type="ChEBI" id="CHEBI:29991"/>
        <dbReference type="ChEBI" id="CHEBI:30616"/>
        <dbReference type="ChEBI" id="CHEBI:33019"/>
        <dbReference type="ChEBI" id="CHEBI:58048"/>
        <dbReference type="ChEBI" id="CHEBI:58359"/>
        <dbReference type="ChEBI" id="CHEBI:456215"/>
        <dbReference type="EC" id="6.3.5.4"/>
    </reaction>
</comment>
<dbReference type="Gene3D" id="3.60.20.10">
    <property type="entry name" value="Glutamine Phosphoribosylpyrophosphate, subunit 1, domain 1"/>
    <property type="match status" value="1"/>
</dbReference>
<proteinExistence type="inferred from homology"/>
<dbReference type="PANTHER" id="PTHR43284">
    <property type="entry name" value="ASPARAGINE SYNTHETASE (GLUTAMINE-HYDROLYZING)"/>
    <property type="match status" value="1"/>
</dbReference>
<dbReference type="PIRSF" id="PIRSF001589">
    <property type="entry name" value="Asn_synthetase_glu-h"/>
    <property type="match status" value="1"/>
</dbReference>
<keyword evidence="4" id="KW-0547">Nucleotide-binding</keyword>
<dbReference type="InterPro" id="IPR017932">
    <property type="entry name" value="GATase_2_dom"/>
</dbReference>
<dbReference type="CDD" id="cd00712">
    <property type="entry name" value="AsnB"/>
    <property type="match status" value="1"/>
</dbReference>
<dbReference type="InterPro" id="IPR033738">
    <property type="entry name" value="AsnB_N"/>
</dbReference>
<dbReference type="Pfam" id="PF13537">
    <property type="entry name" value="GATase_7"/>
    <property type="match status" value="1"/>
</dbReference>
<dbReference type="InterPro" id="IPR051786">
    <property type="entry name" value="ASN_synthetase/amidase"/>
</dbReference>
<evidence type="ECO:0000313" key="10">
    <source>
        <dbReference type="Proteomes" id="UP001424459"/>
    </source>
</evidence>
<dbReference type="EC" id="6.3.5.4" evidence="3"/>
<protein>
    <recommendedName>
        <fullName evidence="3">asparagine synthase (glutamine-hydrolyzing)</fullName>
        <ecNumber evidence="3">6.3.5.4</ecNumber>
    </recommendedName>
</protein>
<accession>A0ABP7UAG4</accession>
<keyword evidence="10" id="KW-1185">Reference proteome</keyword>
<dbReference type="InterPro" id="IPR006426">
    <property type="entry name" value="Asn_synth_AEB"/>
</dbReference>